<gene>
    <name evidence="1" type="ORF">GSUB_12430</name>
</gene>
<dbReference type="EMBL" id="CP010311">
    <property type="protein sequence ID" value="AJF07197.1"/>
    <property type="molecule type" value="Genomic_DNA"/>
</dbReference>
<dbReference type="HOGENOM" id="CLU_207151_0_0_7"/>
<dbReference type="STRING" id="483547.GSUB_12430"/>
<dbReference type="RefSeq" id="WP_040201039.1">
    <property type="nucleotide sequence ID" value="NZ_CP010311.1"/>
</dbReference>
<accession>A0A0B5FGD6</accession>
<keyword evidence="2" id="KW-1185">Reference proteome</keyword>
<proteinExistence type="predicted"/>
<dbReference type="KEGG" id="gsb:GSUB_12430"/>
<reference evidence="1 2" key="1">
    <citation type="journal article" date="2015" name="Genome Announc.">
        <title>Genomes of Geoalkalibacter ferrihydriticus Z-0531T and Geoalkalibacter subterraneus Red1T, Two Haloalkaliphilic Metal-Reducing Deltaproteobacteria.</title>
        <authorList>
            <person name="Badalamenti J.P."/>
            <person name="Krajmalnik-Brown R."/>
            <person name="Torres C.I."/>
            <person name="Bond D.R."/>
        </authorList>
    </citation>
    <scope>NUCLEOTIDE SEQUENCE [LARGE SCALE GENOMIC DNA]</scope>
    <source>
        <strain evidence="1 2">Red1</strain>
    </source>
</reference>
<name>A0A0B5FGD6_9BACT</name>
<evidence type="ECO:0000313" key="2">
    <source>
        <dbReference type="Proteomes" id="UP000035036"/>
    </source>
</evidence>
<dbReference type="Proteomes" id="UP000035036">
    <property type="component" value="Chromosome"/>
</dbReference>
<dbReference type="OrthoDB" id="9809571at2"/>
<evidence type="ECO:0000313" key="1">
    <source>
        <dbReference type="EMBL" id="AJF07197.1"/>
    </source>
</evidence>
<dbReference type="AlphaFoldDB" id="A0A0B5FGD6"/>
<protein>
    <submittedName>
        <fullName evidence="1">Uncharacterized protein</fullName>
    </submittedName>
</protein>
<organism evidence="1 2">
    <name type="scientific">Geoalkalibacter subterraneus</name>
    <dbReference type="NCBI Taxonomy" id="483547"/>
    <lineage>
        <taxon>Bacteria</taxon>
        <taxon>Pseudomonadati</taxon>
        <taxon>Thermodesulfobacteriota</taxon>
        <taxon>Desulfuromonadia</taxon>
        <taxon>Desulfuromonadales</taxon>
        <taxon>Geoalkalibacteraceae</taxon>
        <taxon>Geoalkalibacter</taxon>
    </lineage>
</organism>
<sequence length="59" mass="6599">MPYDAPRTCPVCAWRSQCVKRHTMSGDSSLHCPDFSEDVALRRAAEKEAAAEENTSEKE</sequence>